<evidence type="ECO:0000313" key="2">
    <source>
        <dbReference type="Proteomes" id="UP000499080"/>
    </source>
</evidence>
<dbReference type="Proteomes" id="UP000499080">
    <property type="component" value="Unassembled WGS sequence"/>
</dbReference>
<dbReference type="EMBL" id="BGPR01008953">
    <property type="protein sequence ID" value="GBN37073.1"/>
    <property type="molecule type" value="Genomic_DNA"/>
</dbReference>
<sequence length="163" mass="18876">MNERRIMLDGSFFSPANVDLKAFVNSPALGQHTFQFVSRINLIFYNADDTFLIHDVKAQKILRESLKEVFVNEGHYSPEQFELYRVNVCDRPDEERKKVFNDLLALGGESCMVVCIDRSSELCKEFDYIIKKFGVYAKEITESEECRKNEEMIKKPGGHTMFG</sequence>
<dbReference type="AlphaFoldDB" id="A0A4Y2NDP5"/>
<organism evidence="1 2">
    <name type="scientific">Araneus ventricosus</name>
    <name type="common">Orbweaver spider</name>
    <name type="synonym">Epeira ventricosa</name>
    <dbReference type="NCBI Taxonomy" id="182803"/>
    <lineage>
        <taxon>Eukaryota</taxon>
        <taxon>Metazoa</taxon>
        <taxon>Ecdysozoa</taxon>
        <taxon>Arthropoda</taxon>
        <taxon>Chelicerata</taxon>
        <taxon>Arachnida</taxon>
        <taxon>Araneae</taxon>
        <taxon>Araneomorphae</taxon>
        <taxon>Entelegynae</taxon>
        <taxon>Araneoidea</taxon>
        <taxon>Araneidae</taxon>
        <taxon>Araneus</taxon>
    </lineage>
</organism>
<gene>
    <name evidence="1" type="ORF">AVEN_2255_1</name>
</gene>
<proteinExistence type="predicted"/>
<comment type="caution">
    <text evidence="1">The sequence shown here is derived from an EMBL/GenBank/DDBJ whole genome shotgun (WGS) entry which is preliminary data.</text>
</comment>
<evidence type="ECO:0000313" key="1">
    <source>
        <dbReference type="EMBL" id="GBN37073.1"/>
    </source>
</evidence>
<accession>A0A4Y2NDP5</accession>
<protein>
    <submittedName>
        <fullName evidence="1">Uncharacterized protein</fullName>
    </submittedName>
</protein>
<reference evidence="1 2" key="1">
    <citation type="journal article" date="2019" name="Sci. Rep.">
        <title>Orb-weaving spider Araneus ventricosus genome elucidates the spidroin gene catalogue.</title>
        <authorList>
            <person name="Kono N."/>
            <person name="Nakamura H."/>
            <person name="Ohtoshi R."/>
            <person name="Moran D.A.P."/>
            <person name="Shinohara A."/>
            <person name="Yoshida Y."/>
            <person name="Fujiwara M."/>
            <person name="Mori M."/>
            <person name="Tomita M."/>
            <person name="Arakawa K."/>
        </authorList>
    </citation>
    <scope>NUCLEOTIDE SEQUENCE [LARGE SCALE GENOMIC DNA]</scope>
</reference>
<name>A0A4Y2NDP5_ARAVE</name>
<keyword evidence="2" id="KW-1185">Reference proteome</keyword>